<reference evidence="1" key="2">
    <citation type="journal article" date="2015" name="Fish Shellfish Immunol.">
        <title>Early steps in the European eel (Anguilla anguilla)-Vibrio vulnificus interaction in the gills: Role of the RtxA13 toxin.</title>
        <authorList>
            <person name="Callol A."/>
            <person name="Pajuelo D."/>
            <person name="Ebbesson L."/>
            <person name="Teles M."/>
            <person name="MacKenzie S."/>
            <person name="Amaro C."/>
        </authorList>
    </citation>
    <scope>NUCLEOTIDE SEQUENCE</scope>
</reference>
<dbReference type="AlphaFoldDB" id="A0A0E9QJW3"/>
<reference evidence="1" key="1">
    <citation type="submission" date="2014-11" db="EMBL/GenBank/DDBJ databases">
        <authorList>
            <person name="Amaro Gonzalez C."/>
        </authorList>
    </citation>
    <scope>NUCLEOTIDE SEQUENCE</scope>
</reference>
<proteinExistence type="predicted"/>
<organism evidence="1">
    <name type="scientific">Anguilla anguilla</name>
    <name type="common">European freshwater eel</name>
    <name type="synonym">Muraena anguilla</name>
    <dbReference type="NCBI Taxonomy" id="7936"/>
    <lineage>
        <taxon>Eukaryota</taxon>
        <taxon>Metazoa</taxon>
        <taxon>Chordata</taxon>
        <taxon>Craniata</taxon>
        <taxon>Vertebrata</taxon>
        <taxon>Euteleostomi</taxon>
        <taxon>Actinopterygii</taxon>
        <taxon>Neopterygii</taxon>
        <taxon>Teleostei</taxon>
        <taxon>Anguilliformes</taxon>
        <taxon>Anguillidae</taxon>
        <taxon>Anguilla</taxon>
    </lineage>
</organism>
<protein>
    <submittedName>
        <fullName evidence="1">Uncharacterized protein</fullName>
    </submittedName>
</protein>
<evidence type="ECO:0000313" key="1">
    <source>
        <dbReference type="EMBL" id="JAH16772.1"/>
    </source>
</evidence>
<dbReference type="EMBL" id="GBXM01091805">
    <property type="protein sequence ID" value="JAH16772.1"/>
    <property type="molecule type" value="Transcribed_RNA"/>
</dbReference>
<sequence length="40" mass="4726">MSLKKRHIYPSHNHKSFIQLTYSAKADKKTRSFPITTHLL</sequence>
<name>A0A0E9QJW3_ANGAN</name>
<accession>A0A0E9QJW3</accession>